<dbReference type="Pfam" id="PF06835">
    <property type="entry name" value="LptC"/>
    <property type="match status" value="2"/>
</dbReference>
<dbReference type="GO" id="GO:0017089">
    <property type="term" value="F:glycolipid transfer activity"/>
    <property type="evidence" value="ECO:0007669"/>
    <property type="project" value="TreeGrafter"/>
</dbReference>
<evidence type="ECO:0000313" key="6">
    <source>
        <dbReference type="EMBL" id="APB33004.1"/>
    </source>
</evidence>
<keyword evidence="2" id="KW-0997">Cell inner membrane</keyword>
<dbReference type="GO" id="GO:0015221">
    <property type="term" value="F:lipopolysaccharide transmembrane transporter activity"/>
    <property type="evidence" value="ECO:0007669"/>
    <property type="project" value="InterPro"/>
</dbReference>
<evidence type="ECO:0000256" key="2">
    <source>
        <dbReference type="ARBA" id="ARBA00022519"/>
    </source>
</evidence>
<dbReference type="AlphaFoldDB" id="A0A1J0AAP1"/>
<dbReference type="NCBIfam" id="TIGR04409">
    <property type="entry name" value="LptC_YrbK"/>
    <property type="match status" value="1"/>
</dbReference>
<sequence length="285" mass="32186">MMVTGCRVGERPLEPEANLEATQQLTFQSLDLQQVGADGKILWKMQAQQAVADPKTRRVRVQKLVGDIYDQGKPRYRVEAAQATVFEQGDALDIQGQIIANDVQEKTRIKTQELLWRPQQQQLILKGNLEFQQPKIQLKAQEATIRLRDNHLALRKKVQVTNQKPALNITGEALDWQWQKGQVQALKPVKIIHTPQQLVVNAGRGQMDFQNQVLRLTQGVDAVSPRGQLRAQQVEWRVPAQEVTAIGDVFYSQNDPPLTVTGIRAEGNLGTRQIRVQRASTQFVP</sequence>
<proteinExistence type="predicted"/>
<evidence type="ECO:0000256" key="1">
    <source>
        <dbReference type="ARBA" id="ARBA00022475"/>
    </source>
</evidence>
<dbReference type="EMBL" id="CP017675">
    <property type="protein sequence ID" value="APB33004.1"/>
    <property type="molecule type" value="Genomic_DNA"/>
</dbReference>
<evidence type="ECO:0000256" key="3">
    <source>
        <dbReference type="ARBA" id="ARBA00022692"/>
    </source>
</evidence>
<dbReference type="STRING" id="1188229.GlitD10_0690"/>
<evidence type="ECO:0000313" key="7">
    <source>
        <dbReference type="Proteomes" id="UP000180235"/>
    </source>
</evidence>
<dbReference type="InterPro" id="IPR026265">
    <property type="entry name" value="LptC"/>
</dbReference>
<name>A0A1J0AAP1_9CYAN</name>
<dbReference type="InterPro" id="IPR010664">
    <property type="entry name" value="LipoPS_assembly_LptC-rel"/>
</dbReference>
<keyword evidence="1" id="KW-1003">Cell membrane</keyword>
<accession>A0A1J0AAP1</accession>
<dbReference type="GO" id="GO:0005886">
    <property type="term" value="C:plasma membrane"/>
    <property type="evidence" value="ECO:0007669"/>
    <property type="project" value="InterPro"/>
</dbReference>
<keyword evidence="3" id="KW-0812">Transmembrane</keyword>
<dbReference type="PANTHER" id="PTHR37481">
    <property type="entry name" value="LIPOPOLYSACCHARIDE EXPORT SYSTEM PROTEIN LPTC"/>
    <property type="match status" value="1"/>
</dbReference>
<keyword evidence="4" id="KW-1133">Transmembrane helix</keyword>
<keyword evidence="5" id="KW-0472">Membrane</keyword>
<dbReference type="KEGG" id="glt:GlitD10_0690"/>
<reference evidence="6 7" key="1">
    <citation type="submission" date="2016-10" db="EMBL/GenBank/DDBJ databases">
        <title>Description of Gloeomargarita lithophora gen. nov., sp. nov., a thylakoid-bearing basal-branching cyanobacterium with intracellular carbonates, and proposal for Gloeomargaritales ord. nov.</title>
        <authorList>
            <person name="Moreira D."/>
            <person name="Tavera R."/>
            <person name="Benzerara K."/>
            <person name="Skouri-Panet F."/>
            <person name="Couradeau E."/>
            <person name="Gerard E."/>
            <person name="Loussert C."/>
            <person name="Novelo E."/>
            <person name="Zivanovic Y."/>
            <person name="Lopez-Garcia P."/>
        </authorList>
    </citation>
    <scope>NUCLEOTIDE SEQUENCE [LARGE SCALE GENOMIC DNA]</scope>
    <source>
        <strain evidence="6 7">D10</strain>
    </source>
</reference>
<dbReference type="InterPro" id="IPR052363">
    <property type="entry name" value="LPS_export_LptC"/>
</dbReference>
<gene>
    <name evidence="6" type="ORF">GlitD10_0690</name>
</gene>
<evidence type="ECO:0000256" key="5">
    <source>
        <dbReference type="ARBA" id="ARBA00023136"/>
    </source>
</evidence>
<organism evidence="6 7">
    <name type="scientific">Gloeomargarita lithophora Alchichica-D10</name>
    <dbReference type="NCBI Taxonomy" id="1188229"/>
    <lineage>
        <taxon>Bacteria</taxon>
        <taxon>Bacillati</taxon>
        <taxon>Cyanobacteriota</taxon>
        <taxon>Cyanophyceae</taxon>
        <taxon>Gloeomargaritales</taxon>
        <taxon>Gloeomargaritaceae</taxon>
        <taxon>Gloeomargarita</taxon>
    </lineage>
</organism>
<evidence type="ECO:0008006" key="8">
    <source>
        <dbReference type="Google" id="ProtNLM"/>
    </source>
</evidence>
<dbReference type="PANTHER" id="PTHR37481:SF1">
    <property type="entry name" value="LIPOPOLYSACCHARIDE EXPORT SYSTEM PROTEIN LPTC"/>
    <property type="match status" value="1"/>
</dbReference>
<protein>
    <recommendedName>
        <fullName evidence="8">LPS export ABC transporter periplasmic protein LptC</fullName>
    </recommendedName>
</protein>
<evidence type="ECO:0000256" key="4">
    <source>
        <dbReference type="ARBA" id="ARBA00022989"/>
    </source>
</evidence>
<dbReference type="GO" id="GO:0030288">
    <property type="term" value="C:outer membrane-bounded periplasmic space"/>
    <property type="evidence" value="ECO:0007669"/>
    <property type="project" value="TreeGrafter"/>
</dbReference>
<dbReference type="Gene3D" id="2.60.450.10">
    <property type="entry name" value="Lipopolysaccharide (LPS) transport protein A like domain"/>
    <property type="match status" value="1"/>
</dbReference>
<keyword evidence="7" id="KW-1185">Reference proteome</keyword>
<dbReference type="Proteomes" id="UP000180235">
    <property type="component" value="Chromosome"/>
</dbReference>